<dbReference type="Gene3D" id="2.120.10.80">
    <property type="entry name" value="Kelch-type beta propeller"/>
    <property type="match status" value="1"/>
</dbReference>
<keyword evidence="4" id="KW-1185">Reference proteome</keyword>
<dbReference type="GeneID" id="103308859"/>
<dbReference type="AlphaFoldDB" id="A0A8R2B4B7"/>
<accession>A0A8R2B4B7</accession>
<protein>
    <submittedName>
        <fullName evidence="3">Uncharacterized protein</fullName>
    </submittedName>
</protein>
<evidence type="ECO:0000313" key="3">
    <source>
        <dbReference type="EnsemblMetazoa" id="XP_008181222.1"/>
    </source>
</evidence>
<proteinExistence type="predicted"/>
<organism evidence="3 4">
    <name type="scientific">Acyrthosiphon pisum</name>
    <name type="common">Pea aphid</name>
    <dbReference type="NCBI Taxonomy" id="7029"/>
    <lineage>
        <taxon>Eukaryota</taxon>
        <taxon>Metazoa</taxon>
        <taxon>Ecdysozoa</taxon>
        <taxon>Arthropoda</taxon>
        <taxon>Hexapoda</taxon>
        <taxon>Insecta</taxon>
        <taxon>Pterygota</taxon>
        <taxon>Neoptera</taxon>
        <taxon>Paraneoptera</taxon>
        <taxon>Hemiptera</taxon>
        <taxon>Sternorrhyncha</taxon>
        <taxon>Aphidomorpha</taxon>
        <taxon>Aphidoidea</taxon>
        <taxon>Aphididae</taxon>
        <taxon>Macrosiphini</taxon>
        <taxon>Acyrthosiphon</taxon>
    </lineage>
</organism>
<dbReference type="InterPro" id="IPR015915">
    <property type="entry name" value="Kelch-typ_b-propeller"/>
</dbReference>
<evidence type="ECO:0000256" key="2">
    <source>
        <dbReference type="ARBA" id="ARBA00022737"/>
    </source>
</evidence>
<name>A0A8R2B4B7_ACYPI</name>
<dbReference type="SMART" id="SM00612">
    <property type="entry name" value="Kelch"/>
    <property type="match status" value="6"/>
</dbReference>
<keyword evidence="1" id="KW-0880">Kelch repeat</keyword>
<reference evidence="4" key="1">
    <citation type="submission" date="2010-06" db="EMBL/GenBank/DDBJ databases">
        <authorList>
            <person name="Jiang H."/>
            <person name="Abraham K."/>
            <person name="Ali S."/>
            <person name="Alsbrooks S.L."/>
            <person name="Anim B.N."/>
            <person name="Anosike U.S."/>
            <person name="Attaway T."/>
            <person name="Bandaranaike D.P."/>
            <person name="Battles P.K."/>
            <person name="Bell S.N."/>
            <person name="Bell A.V."/>
            <person name="Beltran B."/>
            <person name="Bickham C."/>
            <person name="Bustamante Y."/>
            <person name="Caleb T."/>
            <person name="Canada A."/>
            <person name="Cardenas V."/>
            <person name="Carter K."/>
            <person name="Chacko J."/>
            <person name="Chandrabose M.N."/>
            <person name="Chavez D."/>
            <person name="Chavez A."/>
            <person name="Chen L."/>
            <person name="Chu H.-S."/>
            <person name="Claassen K.J."/>
            <person name="Cockrell R."/>
            <person name="Collins M."/>
            <person name="Cooper J.A."/>
            <person name="Cree A."/>
            <person name="Curry S.M."/>
            <person name="Da Y."/>
            <person name="Dao M.D."/>
            <person name="Das B."/>
            <person name="Davila M.-L."/>
            <person name="Davy-Carroll L."/>
            <person name="Denson S."/>
            <person name="Dinh H."/>
            <person name="Ebong V.E."/>
            <person name="Edwards J.R."/>
            <person name="Egan A."/>
            <person name="El-Daye J."/>
            <person name="Escobedo L."/>
            <person name="Fernandez S."/>
            <person name="Fernando P.R."/>
            <person name="Flagg N."/>
            <person name="Forbes L.D."/>
            <person name="Fowler R.G."/>
            <person name="Fu Q."/>
            <person name="Gabisi R.A."/>
            <person name="Ganer J."/>
            <person name="Garbino Pronczuk A."/>
            <person name="Garcia R.M."/>
            <person name="Garner T."/>
            <person name="Garrett T.E."/>
            <person name="Gonzalez D.A."/>
            <person name="Hamid H."/>
            <person name="Hawkins E.S."/>
            <person name="Hirani K."/>
            <person name="Hogues M.E."/>
            <person name="Hollins B."/>
            <person name="Hsiao C.-H."/>
            <person name="Jabil R."/>
            <person name="James M.L."/>
            <person name="Jhangiani S.N."/>
            <person name="Johnson B."/>
            <person name="Johnson Q."/>
            <person name="Joshi V."/>
            <person name="Kalu J.B."/>
            <person name="Kam C."/>
            <person name="Kashfia A."/>
            <person name="Keebler J."/>
            <person name="Kisamo H."/>
            <person name="Kovar C.L."/>
            <person name="Lago L.A."/>
            <person name="Lai C.-Y."/>
            <person name="Laidlaw J."/>
            <person name="Lara F."/>
            <person name="Le T.-K."/>
            <person name="Lee S.L."/>
            <person name="Legall F.H."/>
            <person name="Lemon S.J."/>
            <person name="Lewis L.R."/>
            <person name="Li B."/>
            <person name="Liu Y."/>
            <person name="Liu Y.-S."/>
            <person name="Lopez J."/>
            <person name="Lozado R.J."/>
            <person name="Lu J."/>
            <person name="Madu R.C."/>
            <person name="Maheshwari M."/>
            <person name="Maheshwari R."/>
            <person name="Malloy K."/>
            <person name="Martinez E."/>
            <person name="Mathew T."/>
            <person name="Mercado I.C."/>
            <person name="Mercado C."/>
            <person name="Meyer B."/>
            <person name="Montgomery K."/>
            <person name="Morgan M.B."/>
            <person name="Munidasa M."/>
            <person name="Nazareth L.V."/>
            <person name="Nelson J."/>
            <person name="Ng B.M."/>
            <person name="Nguyen N.B."/>
            <person name="Nguyen P.Q."/>
            <person name="Nguyen T."/>
            <person name="Obregon M."/>
            <person name="Okwuonu G.O."/>
            <person name="Onwere C.G."/>
            <person name="Orozco G."/>
            <person name="Parra A."/>
            <person name="Patel S."/>
            <person name="Patil S."/>
            <person name="Perez A."/>
            <person name="Perez Y."/>
            <person name="Pham C."/>
            <person name="Primus E.L."/>
            <person name="Pu L.-L."/>
            <person name="Puazo M."/>
            <person name="Qin X."/>
            <person name="Quiroz J.B."/>
            <person name="Reese J."/>
            <person name="Richards S."/>
            <person name="Rives C.M."/>
            <person name="Robberts R."/>
            <person name="Ruiz S.J."/>
            <person name="Ruiz M.J."/>
            <person name="Santibanez J."/>
            <person name="Schneider B.W."/>
            <person name="Sisson I."/>
            <person name="Smith M."/>
            <person name="Sodergren E."/>
            <person name="Song X.-Z."/>
            <person name="Song B.B."/>
            <person name="Summersgill H."/>
            <person name="Thelus R."/>
            <person name="Thornton R.D."/>
            <person name="Trejos Z.Y."/>
            <person name="Usmani K."/>
            <person name="Vattathil S."/>
            <person name="Villasana D."/>
            <person name="Walker D.L."/>
            <person name="Wang S."/>
            <person name="Wang K."/>
            <person name="White C.S."/>
            <person name="Williams A.C."/>
            <person name="Williamson J."/>
            <person name="Wilson K."/>
            <person name="Woghiren I.O."/>
            <person name="Woodworth J.R."/>
            <person name="Worley K.C."/>
            <person name="Wright R.A."/>
            <person name="Wu W."/>
            <person name="Young L."/>
            <person name="Zhang L."/>
            <person name="Zhang J."/>
            <person name="Zhu Y."/>
            <person name="Muzny D.M."/>
            <person name="Weinstock G."/>
            <person name="Gibbs R.A."/>
        </authorList>
    </citation>
    <scope>NUCLEOTIDE SEQUENCE [LARGE SCALE GENOMIC DNA]</scope>
    <source>
        <strain evidence="4">LSR1</strain>
    </source>
</reference>
<sequence length="300" mass="33485">MGEKVILVVGGNRSRRRNSLEWFDTRTNLWHFGPELISNFKRISLVVMNDNIVFVVGGYFSGVSRSYQCLFMLDLSLESLCWQRCVDMLVDRQVFGVGVIKDNIYAVGGWNSTVGHCRSAEVYNYNTQTWHMISNMSTSRSSCAVGVLNDLLYVVGGYNQSMQALDTVECYNPSIDMWSPVANMCERRSSAGVGVLYGELYAVGGENESNLLSSVEKYSPKTGVWTTIAHLNVPRKSAELVALDGLLYVVGGMDNSSNLDHVECYNPNTNTFTVITAKWNIMRFSPGVVTINRPQHFTTC</sequence>
<dbReference type="PANTHER" id="PTHR46344">
    <property type="entry name" value="OS02G0202900 PROTEIN"/>
    <property type="match status" value="1"/>
</dbReference>
<dbReference type="Pfam" id="PF24681">
    <property type="entry name" value="Kelch_KLHDC2_KLHL20_DRC7"/>
    <property type="match status" value="1"/>
</dbReference>
<dbReference type="Proteomes" id="UP000007819">
    <property type="component" value="Chromosome A2"/>
</dbReference>
<dbReference type="EnsemblMetazoa" id="XM_008183000.2">
    <property type="protein sequence ID" value="XP_008181222.1"/>
    <property type="gene ID" value="LOC103308859"/>
</dbReference>
<evidence type="ECO:0000313" key="4">
    <source>
        <dbReference type="Proteomes" id="UP000007819"/>
    </source>
</evidence>
<reference evidence="3" key="2">
    <citation type="submission" date="2022-06" db="UniProtKB">
        <authorList>
            <consortium name="EnsemblMetazoa"/>
        </authorList>
    </citation>
    <scope>IDENTIFICATION</scope>
</reference>
<dbReference type="SUPFAM" id="SSF117281">
    <property type="entry name" value="Kelch motif"/>
    <property type="match status" value="1"/>
</dbReference>
<evidence type="ECO:0000256" key="1">
    <source>
        <dbReference type="ARBA" id="ARBA00022441"/>
    </source>
</evidence>
<dbReference type="PANTHER" id="PTHR46344:SF27">
    <property type="entry name" value="KELCH REPEAT SUPERFAMILY PROTEIN"/>
    <property type="match status" value="1"/>
</dbReference>
<dbReference type="InterPro" id="IPR006652">
    <property type="entry name" value="Kelch_1"/>
</dbReference>
<dbReference type="Pfam" id="PF01344">
    <property type="entry name" value="Kelch_1"/>
    <property type="match status" value="1"/>
</dbReference>
<dbReference type="KEGG" id="api:103308859"/>
<dbReference type="RefSeq" id="XP_008181222.1">
    <property type="nucleotide sequence ID" value="XM_008183000.2"/>
</dbReference>
<keyword evidence="2" id="KW-0677">Repeat</keyword>
<dbReference type="OrthoDB" id="45365at2759"/>